<dbReference type="PANTHER" id="PTHR43360:SF1">
    <property type="entry name" value="CARBOXYSOME ASSEMBLY PROTEIN CCMM"/>
    <property type="match status" value="1"/>
</dbReference>
<dbReference type="SUPFAM" id="SSF51161">
    <property type="entry name" value="Trimeric LpxA-like enzymes"/>
    <property type="match status" value="1"/>
</dbReference>
<dbReference type="RefSeq" id="WP_121989435.1">
    <property type="nucleotide sequence ID" value="NZ_OUNR01000016.1"/>
</dbReference>
<name>A0A330L5J0_9BACT</name>
<dbReference type="EMBL" id="OUNR01000016">
    <property type="protein sequence ID" value="SPP65109.1"/>
    <property type="molecule type" value="Genomic_DNA"/>
</dbReference>
<sequence length="231" mass="24583">MNIRARLLAISLSANLVLGGLLLAGFVAPNVQTSFNPEIDLPVIAPSARIHPLAAVDGSVTIGELVFVAPGASIRGDEGQNIVIGNYSNVQDGVVIHGLETFEGGYELFQNEVEVAGKKYSVYIGDRVSLAHQSQVHGPARVGDDTMIGMQALVFRAQIGDHVVIEPGAKLIGVTVAPGRYVPALSIITRQEQADALPVITDGYAYREWNDSVVRVNTQLARAGQPLPLNR</sequence>
<dbReference type="InterPro" id="IPR011004">
    <property type="entry name" value="Trimer_LpxA-like_sf"/>
</dbReference>
<proteinExistence type="predicted"/>
<reference evidence="2" key="1">
    <citation type="submission" date="2018-04" db="EMBL/GenBank/DDBJ databases">
        <authorList>
            <person name="Lucker S."/>
            <person name="Sakoula D."/>
        </authorList>
    </citation>
    <scope>NUCLEOTIDE SEQUENCE [LARGE SCALE GENOMIC DNA]</scope>
</reference>
<evidence type="ECO:0000313" key="2">
    <source>
        <dbReference type="Proteomes" id="UP000248168"/>
    </source>
</evidence>
<keyword evidence="2" id="KW-1185">Reference proteome</keyword>
<dbReference type="EC" id="4.2.1.1" evidence="1"/>
<dbReference type="PANTHER" id="PTHR43360">
    <property type="entry name" value="CARBON DIOXIDE CONCENTRATING MECHANISM PROTEIN CCMM"/>
    <property type="match status" value="1"/>
</dbReference>
<keyword evidence="1" id="KW-0456">Lyase</keyword>
<protein>
    <submittedName>
        <fullName evidence="1">Carbonic anhydrase</fullName>
        <ecNumber evidence="1">4.2.1.1</ecNumber>
    </submittedName>
</protein>
<dbReference type="OrthoDB" id="9803036at2"/>
<gene>
    <name evidence="1" type="primary">cam</name>
    <name evidence="1" type="ORF">NITLEN_30023</name>
</gene>
<dbReference type="GO" id="GO:0004089">
    <property type="term" value="F:carbonate dehydratase activity"/>
    <property type="evidence" value="ECO:0007669"/>
    <property type="project" value="UniProtKB-EC"/>
</dbReference>
<dbReference type="Proteomes" id="UP000248168">
    <property type="component" value="Unassembled WGS sequence"/>
</dbReference>
<evidence type="ECO:0000313" key="1">
    <source>
        <dbReference type="EMBL" id="SPP65109.1"/>
    </source>
</evidence>
<accession>A0A330L5J0</accession>
<dbReference type="InParanoid" id="A0A330L5J0"/>
<dbReference type="InterPro" id="IPR052265">
    <property type="entry name" value="Gamma-CA"/>
</dbReference>
<dbReference type="Gene3D" id="2.160.10.10">
    <property type="entry name" value="Hexapeptide repeat proteins"/>
    <property type="match status" value="1"/>
</dbReference>
<dbReference type="AlphaFoldDB" id="A0A330L5J0"/>
<organism evidence="1 2">
    <name type="scientific">Nitrospira lenta</name>
    <dbReference type="NCBI Taxonomy" id="1436998"/>
    <lineage>
        <taxon>Bacteria</taxon>
        <taxon>Pseudomonadati</taxon>
        <taxon>Nitrospirota</taxon>
        <taxon>Nitrospiria</taxon>
        <taxon>Nitrospirales</taxon>
        <taxon>Nitrospiraceae</taxon>
        <taxon>Nitrospira</taxon>
    </lineage>
</organism>